<organism evidence="1 2">
    <name type="scientific">Microcystis aeruginosa Ma_QC_B_20070730_S2</name>
    <dbReference type="NCBI Taxonomy" id="2486256"/>
    <lineage>
        <taxon>Bacteria</taxon>
        <taxon>Bacillati</taxon>
        <taxon>Cyanobacteriota</taxon>
        <taxon>Cyanophyceae</taxon>
        <taxon>Oscillatoriophycideae</taxon>
        <taxon>Chroococcales</taxon>
        <taxon>Microcystaceae</taxon>
        <taxon>Microcystis</taxon>
    </lineage>
</organism>
<name>A0A552DZ31_MICAE</name>
<reference evidence="1 2" key="1">
    <citation type="submission" date="2019-01" db="EMBL/GenBank/DDBJ databases">
        <title>Coherence of Microcystis species and biogeography revealed through population genomics.</title>
        <authorList>
            <person name="Perez-Carrascal O.M."/>
            <person name="Terrat Y."/>
            <person name="Giani A."/>
            <person name="Fortin N."/>
            <person name="Tromas N."/>
            <person name="Shapiro B.J."/>
        </authorList>
    </citation>
    <scope>NUCLEOTIDE SEQUENCE [LARGE SCALE GENOMIC DNA]</scope>
    <source>
        <strain evidence="1">Ma_QC_B_20070730_S2</strain>
    </source>
</reference>
<protein>
    <submittedName>
        <fullName evidence="1">Uncharacterized protein</fullName>
    </submittedName>
</protein>
<proteinExistence type="predicted"/>
<gene>
    <name evidence="1" type="ORF">EWV80_06825</name>
</gene>
<sequence>MNSLEFSSRVLADSGASVEEIQELLAYNQNKFNHVYHRKTLPKESEPHIQVWRQYMTESHQIGVYAVLKAHLVQFQFPIKQGISQTPDYRQATRQGKSEEGMSLKTGLTFNQPERLSLILYETLAGLIPVIIADDRNDFITLVQALTKGNEPYLVPESMGACMVGNYNNWERIRQYKAQWIDRNPNCCGETDWQLEFQHLILKKELYQDRFIILSTGNYSNVSAQQLGLTESQWLELSLKIRLEHECTHYITRRWFDSMQNNLYDELIADYRGIVAALGYYNVDWFLHFLGLESFPAYRSGGRLENYKGEPALSPGAFKILQKLLKKAAENLARFEQQYIKQPRNSVQETALLYALTSLRLEELASTEAIGLLNRAMEEIQEVGVGI</sequence>
<evidence type="ECO:0000313" key="1">
    <source>
        <dbReference type="EMBL" id="TRU27500.1"/>
    </source>
</evidence>
<dbReference type="Proteomes" id="UP000320551">
    <property type="component" value="Unassembled WGS sequence"/>
</dbReference>
<dbReference type="Pfam" id="PF22541">
    <property type="entry name" value="DUF7005"/>
    <property type="match status" value="1"/>
</dbReference>
<accession>A0A552DZ31</accession>
<dbReference type="AlphaFoldDB" id="A0A552DZ31"/>
<comment type="caution">
    <text evidence="1">The sequence shown here is derived from an EMBL/GenBank/DDBJ whole genome shotgun (WGS) entry which is preliminary data.</text>
</comment>
<evidence type="ECO:0000313" key="2">
    <source>
        <dbReference type="Proteomes" id="UP000320551"/>
    </source>
</evidence>
<dbReference type="InterPro" id="IPR054274">
    <property type="entry name" value="DUF7005"/>
</dbReference>
<dbReference type="EMBL" id="SFBK01000086">
    <property type="protein sequence ID" value="TRU27500.1"/>
    <property type="molecule type" value="Genomic_DNA"/>
</dbReference>